<dbReference type="EMBL" id="JARBJD010000182">
    <property type="protein sequence ID" value="KAK2948165.1"/>
    <property type="molecule type" value="Genomic_DNA"/>
</dbReference>
<gene>
    <name evidence="4" type="ORF">BLNAU_16874</name>
</gene>
<feature type="compositionally biased region" description="Basic and acidic residues" evidence="1">
    <location>
        <begin position="158"/>
        <end position="176"/>
    </location>
</feature>
<keyword evidence="2" id="KW-0812">Transmembrane</keyword>
<keyword evidence="2" id="KW-1133">Transmembrane helix</keyword>
<organism evidence="4 5">
    <name type="scientific">Blattamonas nauphoetae</name>
    <dbReference type="NCBI Taxonomy" id="2049346"/>
    <lineage>
        <taxon>Eukaryota</taxon>
        <taxon>Metamonada</taxon>
        <taxon>Preaxostyla</taxon>
        <taxon>Oxymonadida</taxon>
        <taxon>Blattamonas</taxon>
    </lineage>
</organism>
<dbReference type="Pfam" id="PF10058">
    <property type="entry name" value="Zn_ribbon_10"/>
    <property type="match status" value="1"/>
</dbReference>
<feature type="transmembrane region" description="Helical" evidence="2">
    <location>
        <begin position="69"/>
        <end position="90"/>
    </location>
</feature>
<comment type="caution">
    <text evidence="4">The sequence shown here is derived from an EMBL/GenBank/DDBJ whole genome shotgun (WGS) entry which is preliminary data.</text>
</comment>
<evidence type="ECO:0000256" key="2">
    <source>
        <dbReference type="SAM" id="Phobius"/>
    </source>
</evidence>
<sequence length="330" mass="38450">MGLVFSTASQREQYYGKRLRSLAQQFAQLREDLDASEKATHYWIFIIDAVVFTILGLMIYLAYSQKVQRWIPVVLLLGYMTFRILLSYSLNNRPKRIRKKMYKCLMKTEKVVEVILDELNGRQVTSLLQKFALPIDANDRRLYFQRLYQTYSLFDESKLSPTDPRRSTEQNRDTFTHRSNSHYARSSHQRSNSYRASHLSNARDSSRPSSPNPYDERVRTPTGFSSVVQTHPISTDSFYDPEFSRESIRPRRSLTIREEEDDDQYISKAITPPSLPSIGSDERTQLSPPREFIDLICQNCHALNGKTTSLLLPNLEYYCPHCNHLNQPNS</sequence>
<reference evidence="4 5" key="1">
    <citation type="journal article" date="2022" name="bioRxiv">
        <title>Genomics of Preaxostyla Flagellates Illuminates Evolutionary Transitions and the Path Towards Mitochondrial Loss.</title>
        <authorList>
            <person name="Novak L.V.F."/>
            <person name="Treitli S.C."/>
            <person name="Pyrih J."/>
            <person name="Halakuc P."/>
            <person name="Pipaliya S.V."/>
            <person name="Vacek V."/>
            <person name="Brzon O."/>
            <person name="Soukal P."/>
            <person name="Eme L."/>
            <person name="Dacks J.B."/>
            <person name="Karnkowska A."/>
            <person name="Elias M."/>
            <person name="Hampl V."/>
        </authorList>
    </citation>
    <scope>NUCLEOTIDE SEQUENCE [LARGE SCALE GENOMIC DNA]</scope>
    <source>
        <strain evidence="4">NAU3</strain>
        <tissue evidence="4">Gut</tissue>
    </source>
</reference>
<accession>A0ABQ9XAC4</accession>
<feature type="region of interest" description="Disordered" evidence="1">
    <location>
        <begin position="158"/>
        <end position="245"/>
    </location>
</feature>
<proteinExistence type="predicted"/>
<name>A0ABQ9XAC4_9EUKA</name>
<keyword evidence="2" id="KW-0472">Membrane</keyword>
<feature type="compositionally biased region" description="Polar residues" evidence="1">
    <location>
        <begin position="177"/>
        <end position="209"/>
    </location>
</feature>
<protein>
    <recommendedName>
        <fullName evidence="3">Lunapark zinc ribbon domain-containing protein</fullName>
    </recommendedName>
</protein>
<keyword evidence="5" id="KW-1185">Reference proteome</keyword>
<feature type="domain" description="Lunapark zinc ribbon" evidence="3">
    <location>
        <begin position="293"/>
        <end position="326"/>
    </location>
</feature>
<evidence type="ECO:0000313" key="4">
    <source>
        <dbReference type="EMBL" id="KAK2948165.1"/>
    </source>
</evidence>
<dbReference type="Proteomes" id="UP001281761">
    <property type="component" value="Unassembled WGS sequence"/>
</dbReference>
<feature type="transmembrane region" description="Helical" evidence="2">
    <location>
        <begin position="42"/>
        <end position="63"/>
    </location>
</feature>
<evidence type="ECO:0000259" key="3">
    <source>
        <dbReference type="Pfam" id="PF10058"/>
    </source>
</evidence>
<dbReference type="InterPro" id="IPR019273">
    <property type="entry name" value="Lunapark_Znf"/>
</dbReference>
<evidence type="ECO:0000313" key="5">
    <source>
        <dbReference type="Proteomes" id="UP001281761"/>
    </source>
</evidence>
<evidence type="ECO:0000256" key="1">
    <source>
        <dbReference type="SAM" id="MobiDB-lite"/>
    </source>
</evidence>
<feature type="compositionally biased region" description="Polar residues" evidence="1">
    <location>
        <begin position="222"/>
        <end position="237"/>
    </location>
</feature>